<evidence type="ECO:0000313" key="4">
    <source>
        <dbReference type="EMBL" id="QCO56527.1"/>
    </source>
</evidence>
<dbReference type="InterPro" id="IPR036291">
    <property type="entry name" value="NAD(P)-bd_dom_sf"/>
</dbReference>
<dbReference type="EMBL" id="CP039964">
    <property type="protein sequence ID" value="QCO56527.1"/>
    <property type="molecule type" value="Genomic_DNA"/>
</dbReference>
<comment type="similarity">
    <text evidence="1">Belongs to the polysaccharide synthase family.</text>
</comment>
<dbReference type="SUPFAM" id="SSF53335">
    <property type="entry name" value="S-adenosyl-L-methionine-dependent methyltransferases"/>
    <property type="match status" value="1"/>
</dbReference>
<dbReference type="Gene3D" id="3.40.50.720">
    <property type="entry name" value="NAD(P)-binding Rossmann-like Domain"/>
    <property type="match status" value="2"/>
</dbReference>
<evidence type="ECO:0000313" key="5">
    <source>
        <dbReference type="Proteomes" id="UP000298631"/>
    </source>
</evidence>
<keyword evidence="5" id="KW-1185">Reference proteome</keyword>
<protein>
    <submittedName>
        <fullName evidence="4">Polysaccharide biosynthesis protein</fullName>
    </submittedName>
</protein>
<dbReference type="SUPFAM" id="SSF51735">
    <property type="entry name" value="NAD(P)-binding Rossmann-fold domains"/>
    <property type="match status" value="1"/>
</dbReference>
<reference evidence="4 5" key="1">
    <citation type="submission" date="2019-05" db="EMBL/GenBank/DDBJ databases">
        <title>Pseudorhodobacter turbinis sp. nov., isolated from the gut of the Korean turban shell.</title>
        <authorList>
            <person name="Jeong Y.-S."/>
            <person name="Kang W.-R."/>
            <person name="Bae J.-W."/>
        </authorList>
    </citation>
    <scope>NUCLEOTIDE SEQUENCE [LARGE SCALE GENOMIC DNA]</scope>
    <source>
        <strain evidence="4 5">S12M18</strain>
    </source>
</reference>
<evidence type="ECO:0000256" key="2">
    <source>
        <dbReference type="SAM" id="Phobius"/>
    </source>
</evidence>
<dbReference type="CDD" id="cd05237">
    <property type="entry name" value="UDP_invert_4-6DH_SDR_e"/>
    <property type="match status" value="1"/>
</dbReference>
<dbReference type="PANTHER" id="PTHR43318:SF1">
    <property type="entry name" value="POLYSACCHARIDE BIOSYNTHESIS PROTEIN EPSC-RELATED"/>
    <property type="match status" value="1"/>
</dbReference>
<dbReference type="Pfam" id="PF13727">
    <property type="entry name" value="CoA_binding_3"/>
    <property type="match status" value="1"/>
</dbReference>
<dbReference type="Pfam" id="PF02719">
    <property type="entry name" value="Polysacc_synt_2"/>
    <property type="match status" value="1"/>
</dbReference>
<dbReference type="InterPro" id="IPR051203">
    <property type="entry name" value="Polysaccharide_Synthase-Rel"/>
</dbReference>
<name>A0A4P8EHW5_9RHOB</name>
<dbReference type="OrthoDB" id="9803111at2"/>
<evidence type="ECO:0000256" key="1">
    <source>
        <dbReference type="ARBA" id="ARBA00007430"/>
    </source>
</evidence>
<gene>
    <name evidence="4" type="ORF">EOK75_05695</name>
</gene>
<organism evidence="4 5">
    <name type="scientific">Pseudorhodobacter turbinis</name>
    <dbReference type="NCBI Taxonomy" id="2500533"/>
    <lineage>
        <taxon>Bacteria</taxon>
        <taxon>Pseudomonadati</taxon>
        <taxon>Pseudomonadota</taxon>
        <taxon>Alphaproteobacteria</taxon>
        <taxon>Rhodobacterales</taxon>
        <taxon>Paracoccaceae</taxon>
        <taxon>Pseudorhodobacter</taxon>
    </lineage>
</organism>
<keyword evidence="2" id="KW-1133">Transmembrane helix</keyword>
<keyword evidence="2" id="KW-0472">Membrane</keyword>
<feature type="transmembrane region" description="Helical" evidence="2">
    <location>
        <begin position="53"/>
        <end position="73"/>
    </location>
</feature>
<feature type="transmembrane region" description="Helical" evidence="2">
    <location>
        <begin position="20"/>
        <end position="41"/>
    </location>
</feature>
<dbReference type="AlphaFoldDB" id="A0A4P8EHW5"/>
<accession>A0A4P8EHW5</accession>
<dbReference type="Proteomes" id="UP000298631">
    <property type="component" value="Chromosome"/>
</dbReference>
<dbReference type="RefSeq" id="WP_137194307.1">
    <property type="nucleotide sequence ID" value="NZ_CP039964.1"/>
</dbReference>
<dbReference type="PANTHER" id="PTHR43318">
    <property type="entry name" value="UDP-N-ACETYLGLUCOSAMINE 4,6-DEHYDRATASE"/>
    <property type="match status" value="1"/>
</dbReference>
<feature type="transmembrane region" description="Helical" evidence="2">
    <location>
        <begin position="114"/>
        <end position="142"/>
    </location>
</feature>
<feature type="domain" description="Polysaccharide biosynthesis protein CapD-like" evidence="3">
    <location>
        <begin position="288"/>
        <end position="582"/>
    </location>
</feature>
<dbReference type="InterPro" id="IPR029063">
    <property type="entry name" value="SAM-dependent_MTases_sf"/>
</dbReference>
<dbReference type="KEGG" id="pseb:EOK75_05695"/>
<evidence type="ECO:0000259" key="3">
    <source>
        <dbReference type="Pfam" id="PF02719"/>
    </source>
</evidence>
<sequence length="631" mass="68047">MRPPLFKIVDRMSRPQKKAFLSLVDIILAPVAYLISAAVLYNSFPGLTFVQGNWISLAVLAALAGGFSLALKLQNIKLNAYESGGILRTGIMALLVTFSFAAIMAFTNLQMPRIGIILFGLVFFLGTVGTRFALLHILLWVLREGRMRRRVLIYGAGPTGMQLLAALRSHDSILPVAFVDDNPGLHGISAGGLRIYGSEWILDLAARLEVDRVLLAMPSVSPPKLEQIARRLQVMGLTVMTVPSFAQLVGVERLVDTLTPVSPASFLGREQLDDDMFPGGSSYQDRVVLVTGAGGSIGSALCRQLLAGRPDCIVLFEFSEIALYTIERKLIEMSVGTNTRIVAVLGSVNDSRMTRMVMTDHKVDIVLHAAAYKHVPLVEANPIAGLANNVLGTRTLADAAHETGVKKFVLISTDKAVRPTNVMGASKRLAELVVQDLAKRSQGTAFSIVRFGNVLGSSGSVIPLFKEQIAKGGPITLTHEDVTRYFMTITEAARLVLLAGSYADRQFGGNVFVLDMGEPVKIRDLARQMIEAAGFSVRDADHPNGDIEIAVTGLRPGEKLFEELLIGEGLLTTPHPKILRAQEGSLTELQMATALRSLRAAVATGSATEALGVISTYVEEYAPPHKTAIAQ</sequence>
<proteinExistence type="inferred from homology"/>
<keyword evidence="2" id="KW-0812">Transmembrane</keyword>
<feature type="transmembrane region" description="Helical" evidence="2">
    <location>
        <begin position="85"/>
        <end position="108"/>
    </location>
</feature>
<dbReference type="InterPro" id="IPR003869">
    <property type="entry name" value="Polysac_CapD-like"/>
</dbReference>